<keyword evidence="2" id="KW-1185">Reference proteome</keyword>
<gene>
    <name evidence="1" type="ORF">SPELUC_LOCUS7798</name>
</gene>
<protein>
    <submittedName>
        <fullName evidence="1">2148_t:CDS:1</fullName>
    </submittedName>
</protein>
<accession>A0ACA9MXJ3</accession>
<organism evidence="1 2">
    <name type="scientific">Cetraspora pellucida</name>
    <dbReference type="NCBI Taxonomy" id="1433469"/>
    <lineage>
        <taxon>Eukaryota</taxon>
        <taxon>Fungi</taxon>
        <taxon>Fungi incertae sedis</taxon>
        <taxon>Mucoromycota</taxon>
        <taxon>Glomeromycotina</taxon>
        <taxon>Glomeromycetes</taxon>
        <taxon>Diversisporales</taxon>
        <taxon>Gigasporaceae</taxon>
        <taxon>Cetraspora</taxon>
    </lineage>
</organism>
<comment type="caution">
    <text evidence="1">The sequence shown here is derived from an EMBL/GenBank/DDBJ whole genome shotgun (WGS) entry which is preliminary data.</text>
</comment>
<evidence type="ECO:0000313" key="2">
    <source>
        <dbReference type="Proteomes" id="UP000789366"/>
    </source>
</evidence>
<proteinExistence type="predicted"/>
<name>A0ACA9MXJ3_9GLOM</name>
<evidence type="ECO:0000313" key="1">
    <source>
        <dbReference type="EMBL" id="CAG8619106.1"/>
    </source>
</evidence>
<sequence length="198" mass="22048">MPTESDVKLTHDDLPWSAPMLIYSSPVVSDSYIDNDGGRKSFELHRRSYNGVTGHKNLESNVIVSYSNDHGRYNTLRDNIPRTVISVVGRLKLGSNKILHIVASDIEWNYIGKSSNVSIDKNVPSQDDFDNQLDDIEEKYAKKKSASNKRIRVNPPIASSSKVPKDDKLSNAQFLEAASQIKSSIPASDKVSDLTKQD</sequence>
<dbReference type="Proteomes" id="UP000789366">
    <property type="component" value="Unassembled WGS sequence"/>
</dbReference>
<reference evidence="1" key="1">
    <citation type="submission" date="2021-06" db="EMBL/GenBank/DDBJ databases">
        <authorList>
            <person name="Kallberg Y."/>
            <person name="Tangrot J."/>
            <person name="Rosling A."/>
        </authorList>
    </citation>
    <scope>NUCLEOTIDE SEQUENCE</scope>
    <source>
        <strain evidence="1">28 12/20/2015</strain>
    </source>
</reference>
<dbReference type="EMBL" id="CAJVPW010010787">
    <property type="protein sequence ID" value="CAG8619106.1"/>
    <property type="molecule type" value="Genomic_DNA"/>
</dbReference>